<dbReference type="InterPro" id="IPR011663">
    <property type="entry name" value="UTRA"/>
</dbReference>
<keyword evidence="6" id="KW-1185">Reference proteome</keyword>
<organism evidence="5 6">
    <name type="scientific">Deinococcus peraridilitoris (strain DSM 19664 / LMG 22246 / CIP 109416 / KR-200)</name>
    <dbReference type="NCBI Taxonomy" id="937777"/>
    <lineage>
        <taxon>Bacteria</taxon>
        <taxon>Thermotogati</taxon>
        <taxon>Deinococcota</taxon>
        <taxon>Deinococci</taxon>
        <taxon>Deinococcales</taxon>
        <taxon>Deinococcaceae</taxon>
        <taxon>Deinococcus</taxon>
    </lineage>
</organism>
<evidence type="ECO:0000313" key="5">
    <source>
        <dbReference type="EMBL" id="AFZ69469.1"/>
    </source>
</evidence>
<keyword evidence="3" id="KW-0804">Transcription</keyword>
<dbReference type="AlphaFoldDB" id="L0A7P5"/>
<dbReference type="PANTHER" id="PTHR44846">
    <property type="entry name" value="MANNOSYL-D-GLYCERATE TRANSPORT/METABOLISM SYSTEM REPRESSOR MNGR-RELATED"/>
    <property type="match status" value="1"/>
</dbReference>
<dbReference type="InterPro" id="IPR028978">
    <property type="entry name" value="Chorismate_lyase_/UTRA_dom_sf"/>
</dbReference>
<sequence length="243" mass="26945">MPSRKPDPQLRTPQYIQIGNLLRDALQRGEWSENAALPSERQLAQKLGISRITVRRALSLLETHGDIVRKRGLGTFPAKRIEQPLASLTGFSDDMRARGLTPSSRWVQRQLGRPTPQEAMALGLAPDIRVARLIRVRYANAEPVAVECATLASHHLPPLENLGDSLYAALRAHGVHPVRALQRIRAVALRGYEASLLGMHVGAPALFTQRVTYLADGTPLEFTTAHHHGDKYDFIIEMQGVRP</sequence>
<dbReference type="SUPFAM" id="SSF46785">
    <property type="entry name" value="Winged helix' DNA-binding domain"/>
    <property type="match status" value="1"/>
</dbReference>
<dbReference type="GO" id="GO:0045892">
    <property type="term" value="P:negative regulation of DNA-templated transcription"/>
    <property type="evidence" value="ECO:0007669"/>
    <property type="project" value="TreeGrafter"/>
</dbReference>
<dbReference type="RefSeq" id="WP_015231370.1">
    <property type="nucleotide sequence ID" value="NC_019789.1"/>
</dbReference>
<dbReference type="KEGG" id="dpd:Deipe_4093"/>
<feature type="domain" description="HTH gntR-type" evidence="4">
    <location>
        <begin position="12"/>
        <end position="80"/>
    </location>
</feature>
<keyword evidence="5" id="KW-0614">Plasmid</keyword>
<dbReference type="Gene3D" id="3.40.1410.10">
    <property type="entry name" value="Chorismate lyase-like"/>
    <property type="match status" value="1"/>
</dbReference>
<protein>
    <submittedName>
        <fullName evidence="5">Transcriptional regulator</fullName>
    </submittedName>
</protein>
<dbReference type="Pfam" id="PF07702">
    <property type="entry name" value="UTRA"/>
    <property type="match status" value="1"/>
</dbReference>
<dbReference type="Pfam" id="PF00392">
    <property type="entry name" value="GntR"/>
    <property type="match status" value="1"/>
</dbReference>
<dbReference type="CDD" id="cd07377">
    <property type="entry name" value="WHTH_GntR"/>
    <property type="match status" value="1"/>
</dbReference>
<dbReference type="InterPro" id="IPR036390">
    <property type="entry name" value="WH_DNA-bd_sf"/>
</dbReference>
<dbReference type="SMART" id="SM00866">
    <property type="entry name" value="UTRA"/>
    <property type="match status" value="1"/>
</dbReference>
<keyword evidence="2" id="KW-0238">DNA-binding</keyword>
<dbReference type="HOGENOM" id="CLU_063236_3_1_0"/>
<dbReference type="EMBL" id="CP003383">
    <property type="protein sequence ID" value="AFZ69469.1"/>
    <property type="molecule type" value="Genomic_DNA"/>
</dbReference>
<keyword evidence="1" id="KW-0805">Transcription regulation</keyword>
<dbReference type="InterPro" id="IPR050679">
    <property type="entry name" value="Bact_HTH_transcr_reg"/>
</dbReference>
<dbReference type="Gene3D" id="1.10.10.10">
    <property type="entry name" value="Winged helix-like DNA-binding domain superfamily/Winged helix DNA-binding domain"/>
    <property type="match status" value="1"/>
</dbReference>
<dbReference type="PANTHER" id="PTHR44846:SF1">
    <property type="entry name" value="MANNOSYL-D-GLYCERATE TRANSPORT_METABOLISM SYSTEM REPRESSOR MNGR-RELATED"/>
    <property type="match status" value="1"/>
</dbReference>
<dbReference type="SUPFAM" id="SSF64288">
    <property type="entry name" value="Chorismate lyase-like"/>
    <property type="match status" value="1"/>
</dbReference>
<proteinExistence type="predicted"/>
<geneLocation type="plasmid" evidence="5 6">
    <name>pDEIPE01</name>
</geneLocation>
<accession>L0A7P5</accession>
<dbReference type="GO" id="GO:0003700">
    <property type="term" value="F:DNA-binding transcription factor activity"/>
    <property type="evidence" value="ECO:0007669"/>
    <property type="project" value="InterPro"/>
</dbReference>
<dbReference type="PATRIC" id="fig|937777.3.peg.4111"/>
<name>L0A7P5_DEIPD</name>
<dbReference type="InterPro" id="IPR036388">
    <property type="entry name" value="WH-like_DNA-bd_sf"/>
</dbReference>
<evidence type="ECO:0000259" key="4">
    <source>
        <dbReference type="PROSITE" id="PS50949"/>
    </source>
</evidence>
<dbReference type="SMART" id="SM00345">
    <property type="entry name" value="HTH_GNTR"/>
    <property type="match status" value="1"/>
</dbReference>
<dbReference type="PRINTS" id="PR00035">
    <property type="entry name" value="HTHGNTR"/>
</dbReference>
<evidence type="ECO:0000313" key="6">
    <source>
        <dbReference type="Proteomes" id="UP000010467"/>
    </source>
</evidence>
<evidence type="ECO:0000256" key="2">
    <source>
        <dbReference type="ARBA" id="ARBA00023125"/>
    </source>
</evidence>
<gene>
    <name evidence="5" type="ordered locus">Deipe_4093</name>
</gene>
<dbReference type="GO" id="GO:0003677">
    <property type="term" value="F:DNA binding"/>
    <property type="evidence" value="ECO:0007669"/>
    <property type="project" value="UniProtKB-KW"/>
</dbReference>
<evidence type="ECO:0000256" key="1">
    <source>
        <dbReference type="ARBA" id="ARBA00023015"/>
    </source>
</evidence>
<dbReference type="OrthoDB" id="9799482at2"/>
<dbReference type="InterPro" id="IPR000524">
    <property type="entry name" value="Tscrpt_reg_HTH_GntR"/>
</dbReference>
<dbReference type="Proteomes" id="UP000010467">
    <property type="component" value="Plasmid pDEIPE01"/>
</dbReference>
<reference evidence="6" key="1">
    <citation type="submission" date="2012-03" db="EMBL/GenBank/DDBJ databases">
        <title>Complete sequence of plasmid 1 of Deinococcus peraridilitoris DSM 19664.</title>
        <authorList>
            <person name="Lucas S."/>
            <person name="Copeland A."/>
            <person name="Lapidus A."/>
            <person name="Glavina del Rio T."/>
            <person name="Dalin E."/>
            <person name="Tice H."/>
            <person name="Bruce D."/>
            <person name="Goodwin L."/>
            <person name="Pitluck S."/>
            <person name="Peters L."/>
            <person name="Mikhailova N."/>
            <person name="Lu M."/>
            <person name="Kyrpides N."/>
            <person name="Mavromatis K."/>
            <person name="Ivanova N."/>
            <person name="Brettin T."/>
            <person name="Detter J.C."/>
            <person name="Han C."/>
            <person name="Larimer F."/>
            <person name="Land M."/>
            <person name="Hauser L."/>
            <person name="Markowitz V."/>
            <person name="Cheng J.-F."/>
            <person name="Hugenholtz P."/>
            <person name="Woyke T."/>
            <person name="Wu D."/>
            <person name="Pukall R."/>
            <person name="Steenblock K."/>
            <person name="Brambilla E."/>
            <person name="Klenk H.-P."/>
            <person name="Eisen J.A."/>
        </authorList>
    </citation>
    <scope>NUCLEOTIDE SEQUENCE [LARGE SCALE GENOMIC DNA]</scope>
    <source>
        <strain evidence="6">DSM 19664 / LMG 22246 / CIP 109416 / KR-200</strain>
        <plasmid evidence="6">Plasmid pDEIPE01</plasmid>
    </source>
</reference>
<dbReference type="PROSITE" id="PS50949">
    <property type="entry name" value="HTH_GNTR"/>
    <property type="match status" value="1"/>
</dbReference>
<evidence type="ECO:0000256" key="3">
    <source>
        <dbReference type="ARBA" id="ARBA00023163"/>
    </source>
</evidence>